<feature type="compositionally biased region" description="Basic and acidic residues" evidence="1">
    <location>
        <begin position="1"/>
        <end position="17"/>
    </location>
</feature>
<reference evidence="2" key="1">
    <citation type="submission" date="2020-02" db="EMBL/GenBank/DDBJ databases">
        <authorList>
            <person name="Meier V. D."/>
        </authorList>
    </citation>
    <scope>NUCLEOTIDE SEQUENCE</scope>
    <source>
        <strain evidence="2">AVDCRST_MAG87</strain>
    </source>
</reference>
<evidence type="ECO:0000313" key="2">
    <source>
        <dbReference type="EMBL" id="CAA9577902.1"/>
    </source>
</evidence>
<gene>
    <name evidence="2" type="ORF">AVDCRST_MAG87-3043</name>
</gene>
<feature type="region of interest" description="Disordered" evidence="1">
    <location>
        <begin position="1"/>
        <end position="22"/>
    </location>
</feature>
<dbReference type="EMBL" id="CADCWJ010000670">
    <property type="protein sequence ID" value="CAA9577902.1"/>
    <property type="molecule type" value="Genomic_DNA"/>
</dbReference>
<proteinExistence type="predicted"/>
<dbReference type="AlphaFoldDB" id="A0A6J4VFF6"/>
<sequence>MDGTRDATDGPSPREEVGAFSGRKRGPLVCQATLDATQLAFIAQVCRRRDGQKQDRLTTPALADFCDLNPVGPLGNIGEVGDEGGPTGEEAIRARACTQCDFGS</sequence>
<name>A0A6J4VFF6_9BACT</name>
<accession>A0A6J4VFF6</accession>
<organism evidence="2">
    <name type="scientific">uncultured Thermomicrobiales bacterium</name>
    <dbReference type="NCBI Taxonomy" id="1645740"/>
    <lineage>
        <taxon>Bacteria</taxon>
        <taxon>Pseudomonadati</taxon>
        <taxon>Thermomicrobiota</taxon>
        <taxon>Thermomicrobia</taxon>
        <taxon>Thermomicrobiales</taxon>
        <taxon>environmental samples</taxon>
    </lineage>
</organism>
<evidence type="ECO:0000256" key="1">
    <source>
        <dbReference type="SAM" id="MobiDB-lite"/>
    </source>
</evidence>
<protein>
    <submittedName>
        <fullName evidence="2">Uncharacterized protein</fullName>
    </submittedName>
</protein>